<dbReference type="AlphaFoldDB" id="A0AAE4Y965"/>
<dbReference type="RefSeq" id="WP_168772848.1">
    <property type="nucleotide sequence ID" value="NZ_JAABNR010000001.1"/>
</dbReference>
<dbReference type="EMBL" id="JAABNR010000001">
    <property type="protein sequence ID" value="NBZ86039.1"/>
    <property type="molecule type" value="Genomic_DNA"/>
</dbReference>
<dbReference type="Pfam" id="PF00440">
    <property type="entry name" value="TetR_N"/>
    <property type="match status" value="1"/>
</dbReference>
<proteinExistence type="predicted"/>
<evidence type="ECO:0000256" key="2">
    <source>
        <dbReference type="PROSITE-ProRule" id="PRU00335"/>
    </source>
</evidence>
<dbReference type="GO" id="GO:0000976">
    <property type="term" value="F:transcription cis-regulatory region binding"/>
    <property type="evidence" value="ECO:0007669"/>
    <property type="project" value="TreeGrafter"/>
</dbReference>
<keyword evidence="1 2" id="KW-0238">DNA-binding</keyword>
<organism evidence="4 5">
    <name type="scientific">Stagnihabitans tardus</name>
    <dbReference type="NCBI Taxonomy" id="2699202"/>
    <lineage>
        <taxon>Bacteria</taxon>
        <taxon>Pseudomonadati</taxon>
        <taxon>Pseudomonadota</taxon>
        <taxon>Alphaproteobacteria</taxon>
        <taxon>Rhodobacterales</taxon>
        <taxon>Paracoccaceae</taxon>
        <taxon>Stagnihabitans</taxon>
    </lineage>
</organism>
<protein>
    <submittedName>
        <fullName evidence="4">TetR family transcriptional regulator</fullName>
    </submittedName>
</protein>
<evidence type="ECO:0000259" key="3">
    <source>
        <dbReference type="PROSITE" id="PS50977"/>
    </source>
</evidence>
<dbReference type="PRINTS" id="PR00455">
    <property type="entry name" value="HTHTETR"/>
</dbReference>
<feature type="domain" description="HTH tetR-type" evidence="3">
    <location>
        <begin position="16"/>
        <end position="76"/>
    </location>
</feature>
<dbReference type="PANTHER" id="PTHR30055">
    <property type="entry name" value="HTH-TYPE TRANSCRIPTIONAL REGULATOR RUTR"/>
    <property type="match status" value="1"/>
</dbReference>
<evidence type="ECO:0000313" key="4">
    <source>
        <dbReference type="EMBL" id="NBZ86039.1"/>
    </source>
</evidence>
<dbReference type="PANTHER" id="PTHR30055:SF223">
    <property type="entry name" value="HTH-TYPE TRANSCRIPTIONAL REGULATOR UIDR"/>
    <property type="match status" value="1"/>
</dbReference>
<name>A0AAE4Y965_9RHOB</name>
<gene>
    <name evidence="4" type="ORF">GV832_00455</name>
</gene>
<feature type="DNA-binding region" description="H-T-H motif" evidence="2">
    <location>
        <begin position="39"/>
        <end position="58"/>
    </location>
</feature>
<dbReference type="InterPro" id="IPR009057">
    <property type="entry name" value="Homeodomain-like_sf"/>
</dbReference>
<dbReference type="InterPro" id="IPR001647">
    <property type="entry name" value="HTH_TetR"/>
</dbReference>
<dbReference type="SUPFAM" id="SSF46689">
    <property type="entry name" value="Homeodomain-like"/>
    <property type="match status" value="1"/>
</dbReference>
<dbReference type="GO" id="GO:0003700">
    <property type="term" value="F:DNA-binding transcription factor activity"/>
    <property type="evidence" value="ECO:0007669"/>
    <property type="project" value="TreeGrafter"/>
</dbReference>
<evidence type="ECO:0000256" key="1">
    <source>
        <dbReference type="ARBA" id="ARBA00023125"/>
    </source>
</evidence>
<dbReference type="PROSITE" id="PS50977">
    <property type="entry name" value="HTH_TETR_2"/>
    <property type="match status" value="1"/>
</dbReference>
<accession>A0AAE4Y965</accession>
<reference evidence="4" key="1">
    <citation type="submission" date="2020-01" db="EMBL/GenBank/DDBJ databases">
        <authorList>
            <person name="Chen W.-M."/>
        </authorList>
    </citation>
    <scope>NUCLEOTIDE SEQUENCE</scope>
    <source>
        <strain evidence="4">CYK-10</strain>
    </source>
</reference>
<evidence type="ECO:0000313" key="5">
    <source>
        <dbReference type="Proteomes" id="UP001193501"/>
    </source>
</evidence>
<sequence length="212" mass="22889">MNHAPAPLADALPVVDPRQAEILMAVRQAFVEKGFDGASMQDLARAAGMSVGNFYRYFPSKAALIRAMVLLDAEEIRRDFGMIHAAPDPMAALRMGLRERIMGPTCSEDSALWAEIDAAARRTPEVAEAHRLIETEVRGQLVAVFAAATHLPIAEAKCRFSTHAAFLLTLFKAAACVHPGEDVDIAAIRAMIAETIDQRLDEILSSAAPAPD</sequence>
<comment type="caution">
    <text evidence="4">The sequence shown here is derived from an EMBL/GenBank/DDBJ whole genome shotgun (WGS) entry which is preliminary data.</text>
</comment>
<dbReference type="Gene3D" id="1.10.357.10">
    <property type="entry name" value="Tetracycline Repressor, domain 2"/>
    <property type="match status" value="1"/>
</dbReference>
<dbReference type="InterPro" id="IPR050109">
    <property type="entry name" value="HTH-type_TetR-like_transc_reg"/>
</dbReference>
<keyword evidence="5" id="KW-1185">Reference proteome</keyword>
<dbReference type="Proteomes" id="UP001193501">
    <property type="component" value="Unassembled WGS sequence"/>
</dbReference>